<evidence type="ECO:0000313" key="2">
    <source>
        <dbReference type="EMBL" id="CAG9330113.1"/>
    </source>
</evidence>
<proteinExistence type="predicted"/>
<reference evidence="2" key="1">
    <citation type="submission" date="2021-09" db="EMBL/GenBank/DDBJ databases">
        <authorList>
            <consortium name="AG Swart"/>
            <person name="Singh M."/>
            <person name="Singh A."/>
            <person name="Seah K."/>
            <person name="Emmerich C."/>
        </authorList>
    </citation>
    <scope>NUCLEOTIDE SEQUENCE</scope>
    <source>
        <strain evidence="2">ATCC30299</strain>
    </source>
</reference>
<evidence type="ECO:0000259" key="1">
    <source>
        <dbReference type="Pfam" id="PF00622"/>
    </source>
</evidence>
<sequence length="544" mass="62498">MSRWREEPCGRKFTFSEEASQVTKVKGSGWGNAIWSEDYSDGTVSIKFKIESDGNSEHWYIGVYRTEKDVHDYDLDEYIGCECPHDVWSWKRSGEIHKKGWSKDGFEGFKKGDEITMFIDMNLRELTFFNGAFEVFKFTGLASSVTPVVCFGALNQVITVLSVERLAGSKTLSERSLDIIGDSVYFWFPVHKTGNIKHLWESNQNGASLNADKTTVTNSTSDKTYHETEAEMRHGKYYIEVSVESKGSVGVGFTKKSLINANTIEGNEQTVIYYSNGKIGNTDSASYDQNDVIGSYIDFDKNEIAFYKNEKLLDTVQTPLNIEDSEDCFKFIAVLTEENQNLSICNTGKYPAGVDLMIIDSEQENNFWGYKFTLTPIFKGRNIKHIDSYLTFASAGDRENWRKNYKPTYSKFFKDGIAQQFIEFMDRYLDANSISFDSMLSNTALSISPEELIFYPDLQTLSEAELFNLKKILFNFCSRFQNYFYLFDLHTEADEPENSLMKFIKKAKYYLLSKFKKKKLKPIFISLKLTAELTLLLIKLNHKN</sequence>
<feature type="domain" description="SPRY" evidence="1">
    <location>
        <begin position="49"/>
        <end position="156"/>
    </location>
</feature>
<keyword evidence="3" id="KW-1185">Reference proteome</keyword>
<evidence type="ECO:0000313" key="3">
    <source>
        <dbReference type="Proteomes" id="UP001162131"/>
    </source>
</evidence>
<dbReference type="AlphaFoldDB" id="A0AAU9JZS9"/>
<dbReference type="Proteomes" id="UP001162131">
    <property type="component" value="Unassembled WGS sequence"/>
</dbReference>
<dbReference type="InterPro" id="IPR003877">
    <property type="entry name" value="SPRY_dom"/>
</dbReference>
<dbReference type="Gene3D" id="2.60.120.920">
    <property type="match status" value="2"/>
</dbReference>
<dbReference type="EMBL" id="CAJZBQ010000050">
    <property type="protein sequence ID" value="CAG9330113.1"/>
    <property type="molecule type" value="Genomic_DNA"/>
</dbReference>
<dbReference type="Pfam" id="PF00622">
    <property type="entry name" value="SPRY"/>
    <property type="match status" value="2"/>
</dbReference>
<dbReference type="SUPFAM" id="SSF49899">
    <property type="entry name" value="Concanavalin A-like lectins/glucanases"/>
    <property type="match status" value="2"/>
</dbReference>
<feature type="domain" description="SPRY" evidence="1">
    <location>
        <begin position="236"/>
        <end position="316"/>
    </location>
</feature>
<dbReference type="InterPro" id="IPR043136">
    <property type="entry name" value="B30.2/SPRY_sf"/>
</dbReference>
<name>A0AAU9JZS9_9CILI</name>
<organism evidence="2 3">
    <name type="scientific">Blepharisma stoltei</name>
    <dbReference type="NCBI Taxonomy" id="1481888"/>
    <lineage>
        <taxon>Eukaryota</taxon>
        <taxon>Sar</taxon>
        <taxon>Alveolata</taxon>
        <taxon>Ciliophora</taxon>
        <taxon>Postciliodesmatophora</taxon>
        <taxon>Heterotrichea</taxon>
        <taxon>Heterotrichida</taxon>
        <taxon>Blepharismidae</taxon>
        <taxon>Blepharisma</taxon>
    </lineage>
</organism>
<protein>
    <recommendedName>
        <fullName evidence="1">SPRY domain-containing protein</fullName>
    </recommendedName>
</protein>
<gene>
    <name evidence="2" type="ORF">BSTOLATCC_MIC50221</name>
</gene>
<accession>A0AAU9JZS9</accession>
<comment type="caution">
    <text evidence="2">The sequence shown here is derived from an EMBL/GenBank/DDBJ whole genome shotgun (WGS) entry which is preliminary data.</text>
</comment>
<dbReference type="InterPro" id="IPR013320">
    <property type="entry name" value="ConA-like_dom_sf"/>
</dbReference>